<evidence type="ECO:0000313" key="3">
    <source>
        <dbReference type="EMBL" id="EGB16392.1"/>
    </source>
</evidence>
<dbReference type="STRING" id="641491.DND132_3189"/>
<dbReference type="Proteomes" id="UP000007845">
    <property type="component" value="Chromosome"/>
</dbReference>
<sequence precursor="true">MFRLKLFIVIAGVLLLPGCAMVPFGIGLIPGAPAYVSSIIGSGQSVYETAMDERTTEQQMLDAIVAGHAQAELYRDKQIRANQITTYCYFGKLYLVGEYDSQEQLKSIYQCMEKVDGKREIISRLYLHDENEDNDFFSDQAKYAELRTQLMADFEVTSTPVEVQIVQGDIILLGVIHDKTERDRIVAHAMSMDGINRVVSYLYHQENAGPEPQIMTAQLAPAPKPSSVPSRDIPPAPKTKSKTQKTRPKVEKKAAQETLPVLAVTNPDRGR</sequence>
<dbReference type="InterPro" id="IPR051686">
    <property type="entry name" value="Lipoprotein_DolP"/>
</dbReference>
<evidence type="ECO:0000313" key="4">
    <source>
        <dbReference type="Proteomes" id="UP000007845"/>
    </source>
</evidence>
<dbReference type="PANTHER" id="PTHR34606:SF16">
    <property type="entry name" value="BON DOMAIN-CONTAINING PROTEIN"/>
    <property type="match status" value="1"/>
</dbReference>
<feature type="region of interest" description="Disordered" evidence="1">
    <location>
        <begin position="219"/>
        <end position="271"/>
    </location>
</feature>
<organism evidence="3 4">
    <name type="scientific">Pseudodesulfovibrio mercurii</name>
    <dbReference type="NCBI Taxonomy" id="641491"/>
    <lineage>
        <taxon>Bacteria</taxon>
        <taxon>Pseudomonadati</taxon>
        <taxon>Thermodesulfobacteriota</taxon>
        <taxon>Desulfovibrionia</taxon>
        <taxon>Desulfovibrionales</taxon>
        <taxon>Desulfovibrionaceae</taxon>
    </lineage>
</organism>
<evidence type="ECO:0000259" key="2">
    <source>
        <dbReference type="PROSITE" id="PS50914"/>
    </source>
</evidence>
<evidence type="ECO:0000256" key="1">
    <source>
        <dbReference type="SAM" id="MobiDB-lite"/>
    </source>
</evidence>
<proteinExistence type="predicted"/>
<reference evidence="3 4" key="1">
    <citation type="journal article" date="2011" name="J. Bacteriol.">
        <title>Genome sequence of the mercury-methylating strain Desulfovibrio desulfuricans ND132.</title>
        <authorList>
            <person name="Brown S.D."/>
            <person name="Gilmour C.C."/>
            <person name="Kucken A.M."/>
            <person name="Wall J.D."/>
            <person name="Elias D.A."/>
            <person name="Brandt C.C."/>
            <person name="Podar M."/>
            <person name="Chertkov O."/>
            <person name="Held B."/>
            <person name="Bruce D.C."/>
            <person name="Detter J.C."/>
            <person name="Tapia R."/>
            <person name="Han C.S."/>
            <person name="Goodwin L.A."/>
            <person name="Cheng J.F."/>
            <person name="Pitluck S."/>
            <person name="Woyke T."/>
            <person name="Mikhailova N."/>
            <person name="Ivanova N.N."/>
            <person name="Han J."/>
            <person name="Lucas S."/>
            <person name="Lapidus A.L."/>
            <person name="Land M.L."/>
            <person name="Hauser L.J."/>
            <person name="Palumbo A.V."/>
        </authorList>
    </citation>
    <scope>NUCLEOTIDE SEQUENCE [LARGE SCALE GENOMIC DNA]</scope>
    <source>
        <strain evidence="3 4">ND132</strain>
    </source>
</reference>
<dbReference type="AlphaFoldDB" id="F0JKE3"/>
<dbReference type="PANTHER" id="PTHR34606">
    <property type="entry name" value="BON DOMAIN-CONTAINING PROTEIN"/>
    <property type="match status" value="1"/>
</dbReference>
<dbReference type="RefSeq" id="WP_014323816.1">
    <property type="nucleotide sequence ID" value="NC_016803.1"/>
</dbReference>
<dbReference type="eggNOG" id="COG2823">
    <property type="taxonomic scope" value="Bacteria"/>
</dbReference>
<protein>
    <submittedName>
        <fullName evidence="3">Transport-associated protein</fullName>
    </submittedName>
</protein>
<dbReference type="HOGENOM" id="CLU_1025741_0_0_7"/>
<dbReference type="Pfam" id="PF04972">
    <property type="entry name" value="BON"/>
    <property type="match status" value="2"/>
</dbReference>
<feature type="compositionally biased region" description="Pro residues" evidence="1">
    <location>
        <begin position="222"/>
        <end position="237"/>
    </location>
</feature>
<gene>
    <name evidence="3" type="ORF">DND132_3189</name>
</gene>
<dbReference type="PROSITE" id="PS50914">
    <property type="entry name" value="BON"/>
    <property type="match status" value="1"/>
</dbReference>
<dbReference type="KEGG" id="ddn:DND132_3189"/>
<dbReference type="InterPro" id="IPR007055">
    <property type="entry name" value="BON_dom"/>
</dbReference>
<dbReference type="EMBL" id="CP003220">
    <property type="protein sequence ID" value="EGB16392.1"/>
    <property type="molecule type" value="Genomic_DNA"/>
</dbReference>
<dbReference type="SMR" id="F0JKE3"/>
<name>F0JKE3_9BACT</name>
<keyword evidence="4" id="KW-1185">Reference proteome</keyword>
<accession>F0JKE3</accession>
<dbReference type="OrthoDB" id="5453922at2"/>
<feature type="domain" description="BON" evidence="2">
    <location>
        <begin position="138"/>
        <end position="206"/>
    </location>
</feature>